<keyword evidence="2" id="KW-1185">Reference proteome</keyword>
<evidence type="ECO:0000313" key="1">
    <source>
        <dbReference type="EMBL" id="CAG2211277.1"/>
    </source>
</evidence>
<dbReference type="EMBL" id="CAJPWZ010001257">
    <property type="protein sequence ID" value="CAG2211277.1"/>
    <property type="molecule type" value="Genomic_DNA"/>
</dbReference>
<dbReference type="Proteomes" id="UP000683360">
    <property type="component" value="Unassembled WGS sequence"/>
</dbReference>
<proteinExistence type="predicted"/>
<reference evidence="1" key="1">
    <citation type="submission" date="2021-03" db="EMBL/GenBank/DDBJ databases">
        <authorList>
            <person name="Bekaert M."/>
        </authorList>
    </citation>
    <scope>NUCLEOTIDE SEQUENCE</scope>
</reference>
<dbReference type="AlphaFoldDB" id="A0A8S3RRY7"/>
<organism evidence="1 2">
    <name type="scientific">Mytilus edulis</name>
    <name type="common">Blue mussel</name>
    <dbReference type="NCBI Taxonomy" id="6550"/>
    <lineage>
        <taxon>Eukaryota</taxon>
        <taxon>Metazoa</taxon>
        <taxon>Spiralia</taxon>
        <taxon>Lophotrochozoa</taxon>
        <taxon>Mollusca</taxon>
        <taxon>Bivalvia</taxon>
        <taxon>Autobranchia</taxon>
        <taxon>Pteriomorphia</taxon>
        <taxon>Mytilida</taxon>
        <taxon>Mytiloidea</taxon>
        <taxon>Mytilidae</taxon>
        <taxon>Mytilinae</taxon>
        <taxon>Mytilus</taxon>
    </lineage>
</organism>
<name>A0A8S3RRY7_MYTED</name>
<evidence type="ECO:0000313" key="2">
    <source>
        <dbReference type="Proteomes" id="UP000683360"/>
    </source>
</evidence>
<accession>A0A8S3RRY7</accession>
<protein>
    <submittedName>
        <fullName evidence="1">Uncharacterized protein</fullName>
    </submittedName>
</protein>
<sequence>MEKKKCCECAKETTEKLLIDKKEWNKLFRKEDNVLCKISSKDCCCHYTVIHGIKSSDIDETLMSKIFHVAGPISVLNKIVQDAFLYFLNWTVDEKALRGAITELSNVIKDETFRNDILQQISSCNLSQLDENSKTNDASGWVSKKLRNQKATPETPLRIHVFDKDGLIVKSVQVPKDFSSPNRKGRIVELGFKVDDLHFEKKDRGGRKTDYVEQLDVIDDIRREIVLSSSGVLSTSRFQEILQLIRKVIEKRLSLKLRKD</sequence>
<gene>
    <name evidence="1" type="ORF">MEDL_25300</name>
</gene>
<comment type="caution">
    <text evidence="1">The sequence shown here is derived from an EMBL/GenBank/DDBJ whole genome shotgun (WGS) entry which is preliminary data.</text>
</comment>
<dbReference type="OrthoDB" id="10399618at2759"/>